<dbReference type="PANTHER" id="PTHR43674">
    <property type="entry name" value="NITRILASE C965.09-RELATED"/>
    <property type="match status" value="1"/>
</dbReference>
<feature type="region of interest" description="Disordered" evidence="2">
    <location>
        <begin position="619"/>
        <end position="651"/>
    </location>
</feature>
<accession>A0ABP1ALK1</accession>
<dbReference type="InterPro" id="IPR003010">
    <property type="entry name" value="C-N_Hydrolase"/>
</dbReference>
<evidence type="ECO:0000256" key="1">
    <source>
        <dbReference type="ARBA" id="ARBA00022801"/>
    </source>
</evidence>
<sequence length="651" mass="70601">MGCLRGSKWKAAGFLVGSALCTALSGLQSVMVTSWLQPFLLLQFLHHICHIVVVVGDQSSGKRTRTSSSSSSSSSWGRLLLLFLLTLLVQSLGFTVAFGGMFNDPSFTLPGVLTVLFVSTIAWLVLCIPFLASLVYRRRYPGATLSQPLVFASIWTALWHLAASKAPIGSVGNPAYSQASVKPLVLTASVWGVDGIVFLLAWAASIAHESIVLADSEMGGGSETRHFVEGCACSSQDHTPDGYERINGPSRALNRYLKKNVRQKAATAHRDHALHTKIFIWVFFLSLVYTGCREVLLSGAFFERGITETLNPTVAASCILRQAAGDAEVDSLWNETQSRVDAGDALIIWSEAATVVQGDEAESALLLKAAQIAREGRKSKQAASNLNVSPENDLMHAGPYLGLSYIKFFSPWAALGAANNVFALILPDGSVGFKYIKSHPVPFVETNLVAGSGEIQVVDTALGRIGAAICFDLEFPDLIRQAGKLGVDIMVQPSWTWGPVGPLEFDTDAFRAVENGFTLLRCSSVGVSGVVSPFYRVLEYREALTNTVLSMRVPIAGKVWTFYPGAGFLFGHAITIMALLYSLFTWLPLLWVQNILYFLPDVYCRFFIGQTIQEMECQNGSPKLANDDGSDSNTASPHLQQSGFNNDDRGM</sequence>
<keyword evidence="3" id="KW-0812">Transmembrane</keyword>
<organism evidence="5 6">
    <name type="scientific">Sphagnum jensenii</name>
    <dbReference type="NCBI Taxonomy" id="128206"/>
    <lineage>
        <taxon>Eukaryota</taxon>
        <taxon>Viridiplantae</taxon>
        <taxon>Streptophyta</taxon>
        <taxon>Embryophyta</taxon>
        <taxon>Bryophyta</taxon>
        <taxon>Sphagnophytina</taxon>
        <taxon>Sphagnopsida</taxon>
        <taxon>Sphagnales</taxon>
        <taxon>Sphagnaceae</taxon>
        <taxon>Sphagnum</taxon>
    </lineage>
</organism>
<keyword evidence="6" id="KW-1185">Reference proteome</keyword>
<evidence type="ECO:0000313" key="6">
    <source>
        <dbReference type="Proteomes" id="UP001497522"/>
    </source>
</evidence>
<feature type="transmembrane region" description="Helical" evidence="3">
    <location>
        <begin position="148"/>
        <end position="168"/>
    </location>
</feature>
<dbReference type="PANTHER" id="PTHR43674:SF16">
    <property type="entry name" value="CARBON-NITROGEN FAMILY, PUTATIVE (AFU_ORTHOLOGUE AFUA_5G02350)-RELATED"/>
    <property type="match status" value="1"/>
</dbReference>
<feature type="compositionally biased region" description="Polar residues" evidence="2">
    <location>
        <begin position="631"/>
        <end position="645"/>
    </location>
</feature>
<dbReference type="Pfam" id="PF00795">
    <property type="entry name" value="CN_hydrolase"/>
    <property type="match status" value="1"/>
</dbReference>
<feature type="transmembrane region" description="Helical" evidence="3">
    <location>
        <begin position="112"/>
        <end position="136"/>
    </location>
</feature>
<gene>
    <name evidence="5" type="ORF">CSSPJE1EN2_LOCUS6277</name>
</gene>
<feature type="transmembrane region" description="Helical" evidence="3">
    <location>
        <begin position="560"/>
        <end position="584"/>
    </location>
</feature>
<feature type="transmembrane region" description="Helical" evidence="3">
    <location>
        <begin position="188"/>
        <end position="208"/>
    </location>
</feature>
<dbReference type="InterPro" id="IPR036526">
    <property type="entry name" value="C-N_Hydrolase_sf"/>
</dbReference>
<dbReference type="Proteomes" id="UP001497522">
    <property type="component" value="Chromosome 13"/>
</dbReference>
<name>A0ABP1ALK1_9BRYO</name>
<dbReference type="PROSITE" id="PS50263">
    <property type="entry name" value="CN_HYDROLASE"/>
    <property type="match status" value="1"/>
</dbReference>
<keyword evidence="3" id="KW-0472">Membrane</keyword>
<dbReference type="EMBL" id="OZ023714">
    <property type="protein sequence ID" value="CAK9863282.1"/>
    <property type="molecule type" value="Genomic_DNA"/>
</dbReference>
<dbReference type="Gene3D" id="3.60.110.10">
    <property type="entry name" value="Carbon-nitrogen hydrolase"/>
    <property type="match status" value="1"/>
</dbReference>
<keyword evidence="3" id="KW-1133">Transmembrane helix</keyword>
<evidence type="ECO:0000256" key="2">
    <source>
        <dbReference type="SAM" id="MobiDB-lite"/>
    </source>
</evidence>
<dbReference type="SUPFAM" id="SSF56317">
    <property type="entry name" value="Carbon-nitrogen hydrolase"/>
    <property type="match status" value="1"/>
</dbReference>
<reference evidence="5" key="1">
    <citation type="submission" date="2024-03" db="EMBL/GenBank/DDBJ databases">
        <authorList>
            <consortium name="ELIXIR-Norway"/>
            <consortium name="Elixir Norway"/>
        </authorList>
    </citation>
    <scope>NUCLEOTIDE SEQUENCE</scope>
</reference>
<feature type="transmembrane region" description="Helical" evidence="3">
    <location>
        <begin position="76"/>
        <end position="100"/>
    </location>
</feature>
<feature type="domain" description="CN hydrolase" evidence="4">
    <location>
        <begin position="310"/>
        <end position="555"/>
    </location>
</feature>
<evidence type="ECO:0000313" key="5">
    <source>
        <dbReference type="EMBL" id="CAK9863282.1"/>
    </source>
</evidence>
<evidence type="ECO:0000256" key="3">
    <source>
        <dbReference type="SAM" id="Phobius"/>
    </source>
</evidence>
<dbReference type="InterPro" id="IPR050345">
    <property type="entry name" value="Aliph_Amidase/BUP"/>
</dbReference>
<protein>
    <recommendedName>
        <fullName evidence="4">CN hydrolase domain-containing protein</fullName>
    </recommendedName>
</protein>
<evidence type="ECO:0000259" key="4">
    <source>
        <dbReference type="PROSITE" id="PS50263"/>
    </source>
</evidence>
<proteinExistence type="predicted"/>
<keyword evidence="1" id="KW-0378">Hydrolase</keyword>
<dbReference type="CDD" id="cd07197">
    <property type="entry name" value="nitrilase"/>
    <property type="match status" value="1"/>
</dbReference>
<feature type="transmembrane region" description="Helical" evidence="3">
    <location>
        <begin position="35"/>
        <end position="55"/>
    </location>
</feature>